<dbReference type="Proteomes" id="UP000002407">
    <property type="component" value="Chromosome"/>
</dbReference>
<keyword evidence="1" id="KW-0813">Transport</keyword>
<keyword evidence="3" id="KW-0479">Metal-binding</keyword>
<evidence type="ECO:0000256" key="5">
    <source>
        <dbReference type="ARBA" id="ARBA00022982"/>
    </source>
</evidence>
<evidence type="ECO:0000259" key="8">
    <source>
        <dbReference type="PROSITE" id="PS51379"/>
    </source>
</evidence>
<dbReference type="InterPro" id="IPR017896">
    <property type="entry name" value="4Fe4S_Fe-S-bd"/>
</dbReference>
<dbReference type="GO" id="GO:0051539">
    <property type="term" value="F:4 iron, 4 sulfur cluster binding"/>
    <property type="evidence" value="ECO:0007669"/>
    <property type="project" value="UniProtKB-KW"/>
</dbReference>
<dbReference type="CDD" id="cd16373">
    <property type="entry name" value="DMSOR_beta_like"/>
    <property type="match status" value="1"/>
</dbReference>
<dbReference type="PANTHER" id="PTHR42859">
    <property type="entry name" value="OXIDOREDUCTASE"/>
    <property type="match status" value="1"/>
</dbReference>
<keyword evidence="5" id="KW-0249">Electron transport</keyword>
<dbReference type="KEGG" id="cha:CHAB381_1717"/>
<dbReference type="InterPro" id="IPR017900">
    <property type="entry name" value="4Fe4S_Fe_S_CS"/>
</dbReference>
<dbReference type="Pfam" id="PF12838">
    <property type="entry name" value="Fer4_7"/>
    <property type="match status" value="2"/>
</dbReference>
<feature type="domain" description="4Fe-4S ferredoxin-type" evidence="8">
    <location>
        <begin position="80"/>
        <end position="113"/>
    </location>
</feature>
<keyword evidence="2" id="KW-0004">4Fe-4S</keyword>
<reference evidence="10" key="1">
    <citation type="submission" date="2007-07" db="EMBL/GenBank/DDBJ databases">
        <title>Complete genome sequence of Campylobacter hominis ATCC BAA-381, a commensal isolated from the human gastrointestinal tract.</title>
        <authorList>
            <person name="Fouts D.E."/>
            <person name="Mongodin E.F."/>
            <person name="Puiu D."/>
            <person name="Sebastian Y."/>
            <person name="Miller W.G."/>
            <person name="Mandrell R.E."/>
            <person name="Nelson K.E."/>
        </authorList>
    </citation>
    <scope>NUCLEOTIDE SEQUENCE [LARGE SCALE GENOMIC DNA]</scope>
    <source>
        <strain evidence="10">ATCC BAA-381 / LMG 19568 / NCTC 13146 / CH001A</strain>
    </source>
</reference>
<evidence type="ECO:0000256" key="7">
    <source>
        <dbReference type="ARBA" id="ARBA00023014"/>
    </source>
</evidence>
<dbReference type="eggNOG" id="COG0437">
    <property type="taxonomic scope" value="Bacteria"/>
</dbReference>
<evidence type="ECO:0000256" key="3">
    <source>
        <dbReference type="ARBA" id="ARBA00022723"/>
    </source>
</evidence>
<keyword evidence="6" id="KW-0408">Iron</keyword>
<dbReference type="Gene3D" id="3.30.70.20">
    <property type="match status" value="2"/>
</dbReference>
<accession>A7I3Y8</accession>
<evidence type="ECO:0000313" key="10">
    <source>
        <dbReference type="Proteomes" id="UP000002407"/>
    </source>
</evidence>
<sequence length="251" mass="27661">MTRREILKNSFKLAILAASGGFMWKVASGSRLLAQNFLRPPGVLNEQDFLAKCIKCGLCVKVCPYDTLKLAWPCEAKIAGTPYFTPRKIPCYLCKDLPCVKICPTDALNFDSVSTNKKADISKVKAGISVIDQTNCVAFWGIQCDACYRACPFIDKALRLELKRNERTGKHAFLLPVIDPAYCVGCGKCEHACITEKAAIFVLPREVGLGNVGDNYVKGWEKGADKKLINADTNVKINRQKAIDSLNSGEF</sequence>
<evidence type="ECO:0000313" key="9">
    <source>
        <dbReference type="EMBL" id="ABS52181.1"/>
    </source>
</evidence>
<keyword evidence="7" id="KW-0411">Iron-sulfur</keyword>
<protein>
    <submittedName>
        <fullName evidence="9">MauM/NapG ferredoxin-type protein</fullName>
    </submittedName>
</protein>
<evidence type="ECO:0000256" key="4">
    <source>
        <dbReference type="ARBA" id="ARBA00022737"/>
    </source>
</evidence>
<dbReference type="EMBL" id="CP000776">
    <property type="protein sequence ID" value="ABS52181.1"/>
    <property type="molecule type" value="Genomic_DNA"/>
</dbReference>
<dbReference type="NCBIfam" id="NF007012">
    <property type="entry name" value="PRK09476.1"/>
    <property type="match status" value="1"/>
</dbReference>
<name>A7I3Y8_CAMHC</name>
<dbReference type="RefSeq" id="WP_012109536.1">
    <property type="nucleotide sequence ID" value="NC_009714.1"/>
</dbReference>
<keyword evidence="4" id="KW-0677">Repeat</keyword>
<dbReference type="OrthoDB" id="9808559at2"/>
<dbReference type="SUPFAM" id="SSF54862">
    <property type="entry name" value="4Fe-4S ferredoxins"/>
    <property type="match status" value="1"/>
</dbReference>
<dbReference type="InterPro" id="IPR050294">
    <property type="entry name" value="RnfB_subfamily"/>
</dbReference>
<evidence type="ECO:0000256" key="6">
    <source>
        <dbReference type="ARBA" id="ARBA00023004"/>
    </source>
</evidence>
<feature type="domain" description="4Fe-4S ferredoxin-type" evidence="8">
    <location>
        <begin position="40"/>
        <end position="73"/>
    </location>
</feature>
<dbReference type="GO" id="GO:0046872">
    <property type="term" value="F:metal ion binding"/>
    <property type="evidence" value="ECO:0007669"/>
    <property type="project" value="UniProtKB-KW"/>
</dbReference>
<dbReference type="PANTHER" id="PTHR42859:SF10">
    <property type="entry name" value="DIMETHYLSULFOXIDE REDUCTASE CHAIN B"/>
    <property type="match status" value="1"/>
</dbReference>
<dbReference type="AlphaFoldDB" id="A7I3Y8"/>
<dbReference type="PROSITE" id="PS00198">
    <property type="entry name" value="4FE4S_FER_1"/>
    <property type="match status" value="1"/>
</dbReference>
<proteinExistence type="predicted"/>
<dbReference type="InterPro" id="IPR004494">
    <property type="entry name" value="MauM_NapG"/>
</dbReference>
<gene>
    <name evidence="9" type="ordered locus">CHAB381_1717</name>
</gene>
<evidence type="ECO:0000256" key="2">
    <source>
        <dbReference type="ARBA" id="ARBA00022485"/>
    </source>
</evidence>
<dbReference type="HOGENOM" id="CLU_077329_0_0_7"/>
<dbReference type="NCBIfam" id="TIGR00397">
    <property type="entry name" value="mauM_napG"/>
    <property type="match status" value="1"/>
</dbReference>
<dbReference type="PROSITE" id="PS51379">
    <property type="entry name" value="4FE4S_FER_2"/>
    <property type="match status" value="3"/>
</dbReference>
<feature type="domain" description="4Fe-4S ferredoxin-type" evidence="8">
    <location>
        <begin position="174"/>
        <end position="205"/>
    </location>
</feature>
<dbReference type="STRING" id="360107.CHAB381_1717"/>
<evidence type="ECO:0000256" key="1">
    <source>
        <dbReference type="ARBA" id="ARBA00022448"/>
    </source>
</evidence>
<keyword evidence="10" id="KW-1185">Reference proteome</keyword>
<organism evidence="9 10">
    <name type="scientific">Campylobacter hominis (strain ATCC BAA-381 / DSM 21671 / CCUG 45161 / LMG 19568 / NCTC 13146 / CH001A)</name>
    <dbReference type="NCBI Taxonomy" id="360107"/>
    <lineage>
        <taxon>Bacteria</taxon>
        <taxon>Pseudomonadati</taxon>
        <taxon>Campylobacterota</taxon>
        <taxon>Epsilonproteobacteria</taxon>
        <taxon>Campylobacterales</taxon>
        <taxon>Campylobacteraceae</taxon>
        <taxon>Campylobacter</taxon>
    </lineage>
</organism>